<organism evidence="1 2">
    <name type="scientific">Pluteus cervinus</name>
    <dbReference type="NCBI Taxonomy" id="181527"/>
    <lineage>
        <taxon>Eukaryota</taxon>
        <taxon>Fungi</taxon>
        <taxon>Dikarya</taxon>
        <taxon>Basidiomycota</taxon>
        <taxon>Agaricomycotina</taxon>
        <taxon>Agaricomycetes</taxon>
        <taxon>Agaricomycetidae</taxon>
        <taxon>Agaricales</taxon>
        <taxon>Pluteineae</taxon>
        <taxon>Pluteaceae</taxon>
        <taxon>Pluteus</taxon>
    </lineage>
</organism>
<dbReference type="Proteomes" id="UP000308600">
    <property type="component" value="Unassembled WGS sequence"/>
</dbReference>
<accession>A0ACD3AM65</accession>
<protein>
    <submittedName>
        <fullName evidence="1">Uncharacterized protein</fullName>
    </submittedName>
</protein>
<keyword evidence="2" id="KW-1185">Reference proteome</keyword>
<evidence type="ECO:0000313" key="1">
    <source>
        <dbReference type="EMBL" id="TFK66334.1"/>
    </source>
</evidence>
<evidence type="ECO:0000313" key="2">
    <source>
        <dbReference type="Proteomes" id="UP000308600"/>
    </source>
</evidence>
<gene>
    <name evidence="1" type="ORF">BDN72DRAFT_961831</name>
</gene>
<reference evidence="1 2" key="1">
    <citation type="journal article" date="2019" name="Nat. Ecol. Evol.">
        <title>Megaphylogeny resolves global patterns of mushroom evolution.</title>
        <authorList>
            <person name="Varga T."/>
            <person name="Krizsan K."/>
            <person name="Foldi C."/>
            <person name="Dima B."/>
            <person name="Sanchez-Garcia M."/>
            <person name="Sanchez-Ramirez S."/>
            <person name="Szollosi G.J."/>
            <person name="Szarkandi J.G."/>
            <person name="Papp V."/>
            <person name="Albert L."/>
            <person name="Andreopoulos W."/>
            <person name="Angelini C."/>
            <person name="Antonin V."/>
            <person name="Barry K.W."/>
            <person name="Bougher N.L."/>
            <person name="Buchanan P."/>
            <person name="Buyck B."/>
            <person name="Bense V."/>
            <person name="Catcheside P."/>
            <person name="Chovatia M."/>
            <person name="Cooper J."/>
            <person name="Damon W."/>
            <person name="Desjardin D."/>
            <person name="Finy P."/>
            <person name="Geml J."/>
            <person name="Haridas S."/>
            <person name="Hughes K."/>
            <person name="Justo A."/>
            <person name="Karasinski D."/>
            <person name="Kautmanova I."/>
            <person name="Kiss B."/>
            <person name="Kocsube S."/>
            <person name="Kotiranta H."/>
            <person name="LaButti K.M."/>
            <person name="Lechner B.E."/>
            <person name="Liimatainen K."/>
            <person name="Lipzen A."/>
            <person name="Lukacs Z."/>
            <person name="Mihaltcheva S."/>
            <person name="Morgado L.N."/>
            <person name="Niskanen T."/>
            <person name="Noordeloos M.E."/>
            <person name="Ohm R.A."/>
            <person name="Ortiz-Santana B."/>
            <person name="Ovrebo C."/>
            <person name="Racz N."/>
            <person name="Riley R."/>
            <person name="Savchenko A."/>
            <person name="Shiryaev A."/>
            <person name="Soop K."/>
            <person name="Spirin V."/>
            <person name="Szebenyi C."/>
            <person name="Tomsovsky M."/>
            <person name="Tulloss R.E."/>
            <person name="Uehling J."/>
            <person name="Grigoriev I.V."/>
            <person name="Vagvolgyi C."/>
            <person name="Papp T."/>
            <person name="Martin F.M."/>
            <person name="Miettinen O."/>
            <person name="Hibbett D.S."/>
            <person name="Nagy L.G."/>
        </authorList>
    </citation>
    <scope>NUCLEOTIDE SEQUENCE [LARGE SCALE GENOMIC DNA]</scope>
    <source>
        <strain evidence="1 2">NL-1719</strain>
    </source>
</reference>
<dbReference type="EMBL" id="ML208408">
    <property type="protein sequence ID" value="TFK66334.1"/>
    <property type="molecule type" value="Genomic_DNA"/>
</dbReference>
<name>A0ACD3AM65_9AGAR</name>
<sequence>MSSIFGQEPNPFAERKSGFKLPPTTSSQEARRKKALEEQKRRRAQRFDSARQLDLFADLTLGPSDDEDEAELANPDSASLVGTQGVASFVSVLKQPEEYPHSQMPTEPPIPSPPHAQNAGDTTMSVPTRGTNMTPKKRSRKKRKANKPSKWADRCMYAELLELGADDIWNNGNIDMGIVLGSEPIHDGLPSDLETGWVAVAPVPVGKRCLAVTHQSSGVIGSTPNTTLRSRLLGKPLIPRFPSSLPALTILDCILDTNWRQNGILHVLDVVKWKGQDVADCETAFRFWWRDTRLAEMNQSQPRSSSVPSSAFTFPSPGPSFPSTSLFVPNSVAGDPQTIPTHNFPYPTTFLPVPYHTDTTLPSLYEQVIPTARLTRRVSVDVPVAFSTTHQHGAIETNSTMEVDVPGADTNSTHAPPIGVVTVETDVQPDGLLLYVAEASYEMGTSPLSSWVPISSEVATWEKDKEQARGKGKGKKEKKGTVKEVEMQSAVPSSSSTITEGPLDLFQRLVKRRLDKKVSTQQQHGGGIAQSDRLSSSFPSSNHGINDTEMET</sequence>
<proteinExistence type="predicted"/>